<dbReference type="Pfam" id="PF00248">
    <property type="entry name" value="Aldo_ket_red"/>
    <property type="match status" value="1"/>
</dbReference>
<evidence type="ECO:0000313" key="3">
    <source>
        <dbReference type="EMBL" id="AVI57420.1"/>
    </source>
</evidence>
<feature type="domain" description="NADP-dependent oxidoreductase" evidence="2">
    <location>
        <begin position="21"/>
        <end position="305"/>
    </location>
</feature>
<evidence type="ECO:0000256" key="1">
    <source>
        <dbReference type="ARBA" id="ARBA00023002"/>
    </source>
</evidence>
<reference evidence="3" key="1">
    <citation type="journal article" date="2018" name="Microb. Cell Fact.">
        <title>Characterization and heterologous expression of the neoabyssomicin/abyssomicin biosynthetic gene cluster from Streptomyces koyangensis SCSIO 5802.</title>
        <authorList>
            <person name="Tu J."/>
            <person name="Li S."/>
            <person name="Chen J."/>
            <person name="Song Y."/>
            <person name="Fu S."/>
            <person name="Ju J."/>
            <person name="Li Q."/>
        </authorList>
    </citation>
    <scope>NUCLEOTIDE SEQUENCE</scope>
    <source>
        <strain evidence="3">SCSIO 5802</strain>
    </source>
</reference>
<dbReference type="SUPFAM" id="SSF51430">
    <property type="entry name" value="NAD(P)-linked oxidoreductase"/>
    <property type="match status" value="1"/>
</dbReference>
<dbReference type="InterPro" id="IPR050791">
    <property type="entry name" value="Aldo-Keto_reductase"/>
</dbReference>
<organism evidence="3">
    <name type="scientific">Streptomyces koyangensis</name>
    <dbReference type="NCBI Taxonomy" id="188770"/>
    <lineage>
        <taxon>Bacteria</taxon>
        <taxon>Bacillati</taxon>
        <taxon>Actinomycetota</taxon>
        <taxon>Actinomycetes</taxon>
        <taxon>Kitasatosporales</taxon>
        <taxon>Streptomycetaceae</taxon>
        <taxon>Streptomyces</taxon>
        <taxon>Streptomyces aurantiacus group</taxon>
    </lineage>
</organism>
<dbReference type="EMBL" id="MG243704">
    <property type="protein sequence ID" value="AVI57420.1"/>
    <property type="molecule type" value="Genomic_DNA"/>
</dbReference>
<dbReference type="InterPro" id="IPR023210">
    <property type="entry name" value="NADP_OxRdtase_dom"/>
</dbReference>
<dbReference type="GO" id="GO:0005737">
    <property type="term" value="C:cytoplasm"/>
    <property type="evidence" value="ECO:0007669"/>
    <property type="project" value="TreeGrafter"/>
</dbReference>
<protein>
    <submittedName>
        <fullName evidence="3">AbmJ</fullName>
    </submittedName>
</protein>
<dbReference type="InterPro" id="IPR036812">
    <property type="entry name" value="NAD(P)_OxRdtase_dom_sf"/>
</dbReference>
<name>A0A2P1BT38_9ACTN</name>
<keyword evidence="1" id="KW-0560">Oxidoreductase</keyword>
<dbReference type="PANTHER" id="PTHR43625">
    <property type="entry name" value="AFLATOXIN B1 ALDEHYDE REDUCTASE"/>
    <property type="match status" value="1"/>
</dbReference>
<sequence>MTPIPRKRLGTLGVGAQGLGCLGMSEFYGPTDEAEAVATVHQALELGVTLLDTADVYALGANEELLGRALAGGRREQAVIVTKGGVVRPDQRIGRGVRGDAAHLRAACDASLARLGTDHIDLYLLARVDPEVPVEESVGALADLVTAGKVRHIGLSEAGPKTILRAHAVHPLTAVETEWSLFSRGIEDDILPLCRAEGIGVLAYAPLGRGLLTGELRSADALGERDFRRIAQPRFEEANLPHNLALVDALAAVARTAGLTPAQLALAWLHAQGPDVVPIPGTKRRSHLRENSAATVLDVPAETLAEAVRAVPRDAVAGERYLATSMAMVGL</sequence>
<evidence type="ECO:0000259" key="2">
    <source>
        <dbReference type="Pfam" id="PF00248"/>
    </source>
</evidence>
<dbReference type="Gene3D" id="3.20.20.100">
    <property type="entry name" value="NADP-dependent oxidoreductase domain"/>
    <property type="match status" value="1"/>
</dbReference>
<dbReference type="GO" id="GO:0016491">
    <property type="term" value="F:oxidoreductase activity"/>
    <property type="evidence" value="ECO:0007669"/>
    <property type="project" value="UniProtKB-KW"/>
</dbReference>
<dbReference type="AlphaFoldDB" id="A0A2P1BT38"/>
<dbReference type="RefSeq" id="WP_203215845.1">
    <property type="nucleotide sequence ID" value="NZ_CP049945.1"/>
</dbReference>
<proteinExistence type="predicted"/>
<accession>A0A2P1BT38</accession>
<dbReference type="PANTHER" id="PTHR43625:SF40">
    <property type="entry name" value="ALDO-KETO REDUCTASE YAKC [NADP(+)]"/>
    <property type="match status" value="1"/>
</dbReference>